<feature type="region of interest" description="Disordered" evidence="1">
    <location>
        <begin position="513"/>
        <end position="708"/>
    </location>
</feature>
<dbReference type="EMBL" id="GDIQ01040858">
    <property type="protein sequence ID" value="JAN53879.1"/>
    <property type="molecule type" value="Transcribed_RNA"/>
</dbReference>
<feature type="compositionally biased region" description="Low complexity" evidence="1">
    <location>
        <begin position="13"/>
        <end position="28"/>
    </location>
</feature>
<sequence length="971" mass="106129">MSVISSRDPGMITTAMSTTSRTSATLTRPGSRSSELRPIFLLERCLAIRFERMVESTAATAAPSSKKSESRPASSLSQLSNWFNFHQPRQPNTNANSTPLPPAAPESCASSDRTIRQQQAKEPAALVKDSSAPAGWVYDGGFVLYQNFQEANGYCYWNGALLEAVTSLKFVGHVTPSTILVTGEESSLETVRSAWARKVLRAPSAYVIVLVGDVDGCAVQPISQSQFTPLPEALCWVIWELNLAERSTALDDVTAALGNAFPDLVPPSNKVVYDTLGKLIRERKIFYNGKGYGVVTPDTYRKTSVVENAEKGQLLLMSNEEALTRAHGVVESFPQGNVVHKAIQTNLVDVICRGNGADKILYGRTSDELLAPANKPRLQRQRSLKMFHGVGTSKRLSWSEYRLSGITSGGSLKLSQAKAKKLMDECAMSHVSDWDEATTVLSNDETNAPIKTHKEKTSLLSRLFRRRSPSKKRTTMSSFNAQFPPPEWLDTGNGKMLHSHSVAVQTQAADIAASTEETVETQKYPALNSSARSECSTSLSFSSPTPTRRSTQRRVTLSQAPSMRSESCSPFRHHHHQHHPTIHAKVSSDETGRVNGHRGSPATSISSGLGRSFSPASAHSYQRPLGSILRNQSPPSPTQSTDSLYSSSVGPSASATCRSPVPSLSSKTTTFSHDRPFERLIPARASYGGTMGKPRAPPTNSEQQPRMSDYQPFQRLSARSVSLRQPNRVSPMSNPTLLGSSVPRPYMPGRIGLAEQKSLILQQKATIRDQFFQTPLTAPPLISSMMSGNNIKSKLSLPRTDELSNNSSYTEKASPAQSTVSSSASKKYYETDLDLTIKVPKKSSESFHQEARKSLASSEISGPTTASRVINISVVKSESLNYVSQNNETNAGHLTNKENTEDIKMDRQNFTKKSSEDNFRTFPSLTELNINFKSITGQKILQGLTSNSTDTLVELSMRDCPDVGKSDLSYV</sequence>
<feature type="region of interest" description="Disordered" evidence="1">
    <location>
        <begin position="87"/>
        <end position="126"/>
    </location>
</feature>
<feature type="compositionally biased region" description="Polar residues" evidence="1">
    <location>
        <begin position="722"/>
        <end position="739"/>
    </location>
</feature>
<evidence type="ECO:0000313" key="3">
    <source>
        <dbReference type="EMBL" id="JAN60036.1"/>
    </source>
</evidence>
<protein>
    <submittedName>
        <fullName evidence="3">Storkhead-box protein</fullName>
    </submittedName>
</protein>
<dbReference type="PANTHER" id="PTHR22437:SF0">
    <property type="entry name" value="FI21431P1"/>
    <property type="match status" value="1"/>
</dbReference>
<proteinExistence type="predicted"/>
<dbReference type="EMBL" id="GDIQ01034701">
    <property type="protein sequence ID" value="JAN60036.1"/>
    <property type="molecule type" value="Transcribed_RNA"/>
</dbReference>
<feature type="compositionally biased region" description="Polar residues" evidence="1">
    <location>
        <begin position="601"/>
        <end position="620"/>
    </location>
</feature>
<dbReference type="Pfam" id="PF10264">
    <property type="entry name" value="WHD_Storkhead"/>
    <property type="match status" value="1"/>
</dbReference>
<feature type="compositionally biased region" description="Polar residues" evidence="1">
    <location>
        <begin position="642"/>
        <end position="671"/>
    </location>
</feature>
<feature type="compositionally biased region" description="Polar residues" evidence="1">
    <location>
        <begin position="557"/>
        <end position="568"/>
    </location>
</feature>
<feature type="compositionally biased region" description="Low complexity" evidence="1">
    <location>
        <begin position="532"/>
        <end position="556"/>
    </location>
</feature>
<feature type="compositionally biased region" description="Polar residues" evidence="1">
    <location>
        <begin position="108"/>
        <end position="120"/>
    </location>
</feature>
<dbReference type="EMBL" id="GDIQ01098487">
    <property type="protein sequence ID" value="JAL53239.1"/>
    <property type="molecule type" value="Transcribed_RNA"/>
</dbReference>
<dbReference type="InterPro" id="IPR040126">
    <property type="entry name" value="STOX1/2"/>
</dbReference>
<feature type="compositionally biased region" description="Low complexity" evidence="1">
    <location>
        <begin position="812"/>
        <end position="825"/>
    </location>
</feature>
<evidence type="ECO:0000259" key="2">
    <source>
        <dbReference type="Pfam" id="PF10264"/>
    </source>
</evidence>
<reference evidence="3" key="1">
    <citation type="submission" date="2015-10" db="EMBL/GenBank/DDBJ databases">
        <title>EvidentialGene: Evidence-directed Construction of Complete mRNA Transcriptomes without Genomes.</title>
        <authorList>
            <person name="Gilbert D.G."/>
        </authorList>
    </citation>
    <scope>NUCLEOTIDE SEQUENCE</scope>
</reference>
<dbReference type="EMBL" id="GDIQ01030330">
    <property type="protein sequence ID" value="JAN64407.1"/>
    <property type="molecule type" value="Transcribed_RNA"/>
</dbReference>
<dbReference type="AlphaFoldDB" id="A0A0P6H4M5"/>
<accession>A0A0P6H4M5</accession>
<dbReference type="GO" id="GO:0005634">
    <property type="term" value="C:nucleus"/>
    <property type="evidence" value="ECO:0007669"/>
    <property type="project" value="TreeGrafter"/>
</dbReference>
<feature type="region of interest" description="Disordered" evidence="1">
    <location>
        <begin position="722"/>
        <end position="743"/>
    </location>
</feature>
<dbReference type="PANTHER" id="PTHR22437">
    <property type="entry name" value="WINGED HELIX DOMAIN-CONTAINING PROTEIN"/>
    <property type="match status" value="1"/>
</dbReference>
<organism evidence="3">
    <name type="scientific">Daphnia magna</name>
    <dbReference type="NCBI Taxonomy" id="35525"/>
    <lineage>
        <taxon>Eukaryota</taxon>
        <taxon>Metazoa</taxon>
        <taxon>Ecdysozoa</taxon>
        <taxon>Arthropoda</taxon>
        <taxon>Crustacea</taxon>
        <taxon>Branchiopoda</taxon>
        <taxon>Diplostraca</taxon>
        <taxon>Cladocera</taxon>
        <taxon>Anomopoda</taxon>
        <taxon>Daphniidae</taxon>
        <taxon>Daphnia</taxon>
    </lineage>
</organism>
<feature type="domain" description="Winged helix Storkhead-box1" evidence="2">
    <location>
        <begin position="219"/>
        <end position="297"/>
    </location>
</feature>
<dbReference type="GO" id="GO:0000977">
    <property type="term" value="F:RNA polymerase II transcription regulatory region sequence-specific DNA binding"/>
    <property type="evidence" value="ECO:0007669"/>
    <property type="project" value="TreeGrafter"/>
</dbReference>
<feature type="region of interest" description="Disordered" evidence="1">
    <location>
        <begin position="794"/>
        <end position="825"/>
    </location>
</feature>
<feature type="compositionally biased region" description="Polar residues" evidence="1">
    <location>
        <begin position="87"/>
        <end position="98"/>
    </location>
</feature>
<dbReference type="InterPro" id="IPR019391">
    <property type="entry name" value="Storkhead-box_WHD"/>
</dbReference>
<dbReference type="GO" id="GO:0005737">
    <property type="term" value="C:cytoplasm"/>
    <property type="evidence" value="ECO:0007669"/>
    <property type="project" value="TreeGrafter"/>
</dbReference>
<dbReference type="GO" id="GO:0006357">
    <property type="term" value="P:regulation of transcription by RNA polymerase II"/>
    <property type="evidence" value="ECO:0007669"/>
    <property type="project" value="InterPro"/>
</dbReference>
<feature type="compositionally biased region" description="Basic residues" evidence="1">
    <location>
        <begin position="571"/>
        <end position="582"/>
    </location>
</feature>
<name>A0A0P6H4M5_9CRUS</name>
<dbReference type="OrthoDB" id="10020110at2759"/>
<feature type="region of interest" description="Disordered" evidence="1">
    <location>
        <begin position="1"/>
        <end position="33"/>
    </location>
</feature>
<evidence type="ECO:0000256" key="1">
    <source>
        <dbReference type="SAM" id="MobiDB-lite"/>
    </source>
</evidence>